<feature type="region of interest" description="Disordered" evidence="1">
    <location>
        <begin position="23"/>
        <end position="44"/>
    </location>
</feature>
<dbReference type="Proteomes" id="UP001314170">
    <property type="component" value="Unassembled WGS sequence"/>
</dbReference>
<organism evidence="2 3">
    <name type="scientific">Dovyalis caffra</name>
    <dbReference type="NCBI Taxonomy" id="77055"/>
    <lineage>
        <taxon>Eukaryota</taxon>
        <taxon>Viridiplantae</taxon>
        <taxon>Streptophyta</taxon>
        <taxon>Embryophyta</taxon>
        <taxon>Tracheophyta</taxon>
        <taxon>Spermatophyta</taxon>
        <taxon>Magnoliopsida</taxon>
        <taxon>eudicotyledons</taxon>
        <taxon>Gunneridae</taxon>
        <taxon>Pentapetalae</taxon>
        <taxon>rosids</taxon>
        <taxon>fabids</taxon>
        <taxon>Malpighiales</taxon>
        <taxon>Salicaceae</taxon>
        <taxon>Flacourtieae</taxon>
        <taxon>Dovyalis</taxon>
    </lineage>
</organism>
<protein>
    <submittedName>
        <fullName evidence="2">Uncharacterized protein</fullName>
    </submittedName>
</protein>
<proteinExistence type="predicted"/>
<gene>
    <name evidence="2" type="ORF">DCAF_LOCUS14816</name>
</gene>
<accession>A0AAV1RVD0</accession>
<keyword evidence="3" id="KW-1185">Reference proteome</keyword>
<comment type="caution">
    <text evidence="2">The sequence shown here is derived from an EMBL/GenBank/DDBJ whole genome shotgun (WGS) entry which is preliminary data.</text>
</comment>
<sequence length="76" mass="8899">MVENEEKERQTVSCTKLRKSILRDDETDGRGLQGNWQEKEKGRGDAFEEMRRCQIWLSFGGGRQMVADSKRNSFEE</sequence>
<evidence type="ECO:0000256" key="1">
    <source>
        <dbReference type="SAM" id="MobiDB-lite"/>
    </source>
</evidence>
<evidence type="ECO:0000313" key="2">
    <source>
        <dbReference type="EMBL" id="CAK7339741.1"/>
    </source>
</evidence>
<evidence type="ECO:0000313" key="3">
    <source>
        <dbReference type="Proteomes" id="UP001314170"/>
    </source>
</evidence>
<dbReference type="EMBL" id="CAWUPB010001158">
    <property type="protein sequence ID" value="CAK7339741.1"/>
    <property type="molecule type" value="Genomic_DNA"/>
</dbReference>
<dbReference type="AlphaFoldDB" id="A0AAV1RVD0"/>
<reference evidence="2 3" key="1">
    <citation type="submission" date="2024-01" db="EMBL/GenBank/DDBJ databases">
        <authorList>
            <person name="Waweru B."/>
        </authorList>
    </citation>
    <scope>NUCLEOTIDE SEQUENCE [LARGE SCALE GENOMIC DNA]</scope>
</reference>
<name>A0AAV1RVD0_9ROSI</name>